<sequence length="123" mass="12813">MQAIEIEPCESAKPEDPDQTGNDELSSVPKGSWLVATGRSVSFSSGTQDPDLYPGSDTEPDEVAPPPSAPSPPPVVPPVSPLSRPSPSHNPLLPSPHALITSTHSPVPSKNPNHCPLTSTPKD</sequence>
<feature type="region of interest" description="Disordered" evidence="1">
    <location>
        <begin position="1"/>
        <end position="123"/>
    </location>
</feature>
<feature type="compositionally biased region" description="Pro residues" evidence="1">
    <location>
        <begin position="63"/>
        <end position="80"/>
    </location>
</feature>
<feature type="compositionally biased region" description="Polar residues" evidence="1">
    <location>
        <begin position="39"/>
        <end position="48"/>
    </location>
</feature>
<protein>
    <submittedName>
        <fullName evidence="2">Uncharacterized protein</fullName>
    </submittedName>
</protein>
<feature type="compositionally biased region" description="Polar residues" evidence="1">
    <location>
        <begin position="100"/>
        <end position="123"/>
    </location>
</feature>
<dbReference type="STRING" id="1336337.A0A3N4J8Y9"/>
<evidence type="ECO:0000313" key="2">
    <source>
        <dbReference type="EMBL" id="RPA94752.1"/>
    </source>
</evidence>
<name>A0A3N4J8Y9_9PEZI</name>
<evidence type="ECO:0000313" key="3">
    <source>
        <dbReference type="Proteomes" id="UP000276215"/>
    </source>
</evidence>
<reference evidence="2 3" key="1">
    <citation type="journal article" date="2018" name="Nat. Ecol. Evol.">
        <title>Pezizomycetes genomes reveal the molecular basis of ectomycorrhizal truffle lifestyle.</title>
        <authorList>
            <person name="Murat C."/>
            <person name="Payen T."/>
            <person name="Noel B."/>
            <person name="Kuo A."/>
            <person name="Morin E."/>
            <person name="Chen J."/>
            <person name="Kohler A."/>
            <person name="Krizsan K."/>
            <person name="Balestrini R."/>
            <person name="Da Silva C."/>
            <person name="Montanini B."/>
            <person name="Hainaut M."/>
            <person name="Levati E."/>
            <person name="Barry K.W."/>
            <person name="Belfiori B."/>
            <person name="Cichocki N."/>
            <person name="Clum A."/>
            <person name="Dockter R.B."/>
            <person name="Fauchery L."/>
            <person name="Guy J."/>
            <person name="Iotti M."/>
            <person name="Le Tacon F."/>
            <person name="Lindquist E.A."/>
            <person name="Lipzen A."/>
            <person name="Malagnac F."/>
            <person name="Mello A."/>
            <person name="Molinier V."/>
            <person name="Miyauchi S."/>
            <person name="Poulain J."/>
            <person name="Riccioni C."/>
            <person name="Rubini A."/>
            <person name="Sitrit Y."/>
            <person name="Splivallo R."/>
            <person name="Traeger S."/>
            <person name="Wang M."/>
            <person name="Zifcakova L."/>
            <person name="Wipf D."/>
            <person name="Zambonelli A."/>
            <person name="Paolocci F."/>
            <person name="Nowrousian M."/>
            <person name="Ottonello S."/>
            <person name="Baldrian P."/>
            <person name="Spatafora J.W."/>
            <person name="Henrissat B."/>
            <person name="Nagy L.G."/>
            <person name="Aury J.M."/>
            <person name="Wincker P."/>
            <person name="Grigoriev I.V."/>
            <person name="Bonfante P."/>
            <person name="Martin F.M."/>
        </authorList>
    </citation>
    <scope>NUCLEOTIDE SEQUENCE [LARGE SCALE GENOMIC DNA]</scope>
    <source>
        <strain evidence="2 3">120613-1</strain>
    </source>
</reference>
<gene>
    <name evidence="2" type="ORF">L873DRAFT_1846349</name>
</gene>
<evidence type="ECO:0000256" key="1">
    <source>
        <dbReference type="SAM" id="MobiDB-lite"/>
    </source>
</evidence>
<dbReference type="AlphaFoldDB" id="A0A3N4J8Y9"/>
<feature type="compositionally biased region" description="Low complexity" evidence="1">
    <location>
        <begin position="81"/>
        <end position="96"/>
    </location>
</feature>
<keyword evidence="3" id="KW-1185">Reference proteome</keyword>
<accession>A0A3N4J8Y9</accession>
<organism evidence="2 3">
    <name type="scientific">Choiromyces venosus 120613-1</name>
    <dbReference type="NCBI Taxonomy" id="1336337"/>
    <lineage>
        <taxon>Eukaryota</taxon>
        <taxon>Fungi</taxon>
        <taxon>Dikarya</taxon>
        <taxon>Ascomycota</taxon>
        <taxon>Pezizomycotina</taxon>
        <taxon>Pezizomycetes</taxon>
        <taxon>Pezizales</taxon>
        <taxon>Tuberaceae</taxon>
        <taxon>Choiromyces</taxon>
    </lineage>
</organism>
<dbReference type="Proteomes" id="UP000276215">
    <property type="component" value="Unassembled WGS sequence"/>
</dbReference>
<dbReference type="EMBL" id="ML120433">
    <property type="protein sequence ID" value="RPA94752.1"/>
    <property type="molecule type" value="Genomic_DNA"/>
</dbReference>
<proteinExistence type="predicted"/>